<dbReference type="Pfam" id="PF11152">
    <property type="entry name" value="CCB2_CCB4"/>
    <property type="match status" value="1"/>
</dbReference>
<gene>
    <name evidence="2" type="ORF">KC19_1G090900</name>
</gene>
<dbReference type="EMBL" id="CM026421">
    <property type="protein sequence ID" value="KAG0590333.1"/>
    <property type="molecule type" value="Genomic_DNA"/>
</dbReference>
<reference evidence="2" key="1">
    <citation type="submission" date="2020-06" db="EMBL/GenBank/DDBJ databases">
        <title>WGS assembly of Ceratodon purpureus strain R40.</title>
        <authorList>
            <person name="Carey S.B."/>
            <person name="Jenkins J."/>
            <person name="Shu S."/>
            <person name="Lovell J.T."/>
            <person name="Sreedasyam A."/>
            <person name="Maumus F."/>
            <person name="Tiley G.P."/>
            <person name="Fernandez-Pozo N."/>
            <person name="Barry K."/>
            <person name="Chen C."/>
            <person name="Wang M."/>
            <person name="Lipzen A."/>
            <person name="Daum C."/>
            <person name="Saski C.A."/>
            <person name="Payton A.C."/>
            <person name="Mcbreen J.C."/>
            <person name="Conrad R.E."/>
            <person name="Kollar L.M."/>
            <person name="Olsson S."/>
            <person name="Huttunen S."/>
            <person name="Landis J.B."/>
            <person name="Wickett N.J."/>
            <person name="Johnson M.G."/>
            <person name="Rensing S.A."/>
            <person name="Grimwood J."/>
            <person name="Schmutz J."/>
            <person name="Mcdaniel S.F."/>
        </authorList>
    </citation>
    <scope>NUCLEOTIDE SEQUENCE</scope>
    <source>
        <strain evidence="2">R40</strain>
    </source>
</reference>
<sequence length="298" mass="31680">MALMMMRMAVVGGRGVLCSLHCLSASPSRFVSALARPGQRIVGARPGLKGWQASQRVAVARAGNDEPGGAEVDVSVFRFTLGIPGFDDADLPRLVGVFFGSLLLINHAVSIESMTNAQLTSEVLGLFLAAVACSLPSVGRRLKGGEAGKEGNKGPGRRSVFELARRLSGKQKQELAWGTFALLQNTKTSAVIVWHRGEVVGARGSLGLEGGVQALPQLQKMLNDSPVISSSGPLYVSNGADTKGWPIVPKDAKSILVQPFEGEDGGLILLSYQPRSYSSKDRTWVTMLAEKFSQAFKT</sequence>
<evidence type="ECO:0000256" key="1">
    <source>
        <dbReference type="SAM" id="SignalP"/>
    </source>
</evidence>
<keyword evidence="3" id="KW-1185">Reference proteome</keyword>
<keyword evidence="1" id="KW-0732">Signal</keyword>
<dbReference type="PANTHER" id="PTHR36403:SF1">
    <property type="entry name" value="PROTEIN COFACTOR ASSEMBLY OF COMPLEX C SUBUNIT B CCB2, CHLOROPLASTIC"/>
    <property type="match status" value="1"/>
</dbReference>
<evidence type="ECO:0000313" key="3">
    <source>
        <dbReference type="Proteomes" id="UP000822688"/>
    </source>
</evidence>
<comment type="caution">
    <text evidence="2">The sequence shown here is derived from an EMBL/GenBank/DDBJ whole genome shotgun (WGS) entry which is preliminary data.</text>
</comment>
<feature type="chain" id="PRO_5035812069" evidence="1">
    <location>
        <begin position="16"/>
        <end position="298"/>
    </location>
</feature>
<feature type="signal peptide" evidence="1">
    <location>
        <begin position="1"/>
        <end position="15"/>
    </location>
</feature>
<organism evidence="2 3">
    <name type="scientific">Ceratodon purpureus</name>
    <name type="common">Fire moss</name>
    <name type="synonym">Dicranum purpureum</name>
    <dbReference type="NCBI Taxonomy" id="3225"/>
    <lineage>
        <taxon>Eukaryota</taxon>
        <taxon>Viridiplantae</taxon>
        <taxon>Streptophyta</taxon>
        <taxon>Embryophyta</taxon>
        <taxon>Bryophyta</taxon>
        <taxon>Bryophytina</taxon>
        <taxon>Bryopsida</taxon>
        <taxon>Dicranidae</taxon>
        <taxon>Pseudoditrichales</taxon>
        <taxon>Ditrichaceae</taxon>
        <taxon>Ceratodon</taxon>
    </lineage>
</organism>
<name>A0A8T0J6A5_CERPU</name>
<dbReference type="InterPro" id="IPR044970">
    <property type="entry name" value="CCB2"/>
</dbReference>
<protein>
    <submittedName>
        <fullName evidence="2">Uncharacterized protein</fullName>
    </submittedName>
</protein>
<evidence type="ECO:0000313" key="2">
    <source>
        <dbReference type="EMBL" id="KAG0590333.1"/>
    </source>
</evidence>
<accession>A0A8T0J6A5</accession>
<dbReference type="AlphaFoldDB" id="A0A8T0J6A5"/>
<dbReference type="InterPro" id="IPR021325">
    <property type="entry name" value="CCB2/CCB4"/>
</dbReference>
<proteinExistence type="predicted"/>
<dbReference type="GO" id="GO:0010190">
    <property type="term" value="P:cytochrome b6f complex assembly"/>
    <property type="evidence" value="ECO:0007669"/>
    <property type="project" value="InterPro"/>
</dbReference>
<dbReference type="PANTHER" id="PTHR36403">
    <property type="entry name" value="PROTEIN COFACTOR ASSEMBLY OF COMPLEX C SUBUNIT B CCB2, CHLOROPLASTIC"/>
    <property type="match status" value="1"/>
</dbReference>
<dbReference type="Proteomes" id="UP000822688">
    <property type="component" value="Chromosome 1"/>
</dbReference>